<dbReference type="RefSeq" id="WP_250201771.1">
    <property type="nucleotide sequence ID" value="NZ_CP097649.1"/>
</dbReference>
<evidence type="ECO:0000313" key="2">
    <source>
        <dbReference type="Proteomes" id="UP001055429"/>
    </source>
</evidence>
<accession>A0ABY4SL34</accession>
<protein>
    <submittedName>
        <fullName evidence="1">Uncharacterized protein</fullName>
    </submittedName>
</protein>
<keyword evidence="2" id="KW-1185">Reference proteome</keyword>
<sequence>MDLAELSWINLSVPVVGDFRLPIFSGEFSDWAAKGRWSDGQSFMLSMLTTLARTLPADGQLDQQALSALAPEDVDAIAEQIIDKTGSYFFTADLKLAKNRLQQTAPVACKRCQPAMASGAGEVLT</sequence>
<gene>
    <name evidence="1" type="ORF">M8231_14450</name>
</gene>
<reference evidence="1" key="1">
    <citation type="submission" date="2022-05" db="EMBL/GenBank/DDBJ databases">
        <title>Brevundimonas albigilva TT17 genome sequence.</title>
        <authorList>
            <person name="Lee K."/>
            <person name="Son H."/>
        </authorList>
    </citation>
    <scope>NUCLEOTIDE SEQUENCE</scope>
    <source>
        <strain evidence="1">TT17</strain>
    </source>
</reference>
<dbReference type="EMBL" id="CP097649">
    <property type="protein sequence ID" value="URI14984.1"/>
    <property type="molecule type" value="Genomic_DNA"/>
</dbReference>
<proteinExistence type="predicted"/>
<name>A0ABY4SL34_9CAUL</name>
<evidence type="ECO:0000313" key="1">
    <source>
        <dbReference type="EMBL" id="URI14984.1"/>
    </source>
</evidence>
<organism evidence="1 2">
    <name type="scientific">Brevundimonas albigilva</name>
    <dbReference type="NCBI Taxonomy" id="1312364"/>
    <lineage>
        <taxon>Bacteria</taxon>
        <taxon>Pseudomonadati</taxon>
        <taxon>Pseudomonadota</taxon>
        <taxon>Alphaproteobacteria</taxon>
        <taxon>Caulobacterales</taxon>
        <taxon>Caulobacteraceae</taxon>
        <taxon>Brevundimonas</taxon>
    </lineage>
</organism>
<dbReference type="Proteomes" id="UP001055429">
    <property type="component" value="Chromosome"/>
</dbReference>